<dbReference type="AlphaFoldDB" id="A0A430QRK3"/>
<sequence>MLMECLEPILRPADVASILLLVYICIQYIGSFLVSGKDHHERAEIVRQKLEAARKYTHSKPIILLISLSGVKVCHENKEVRFMVNFNVYLFFDAEELNTIMGEVFRLAYAQQRLHTVSNNPVLFHQFGKHIPVCQVQKAPITVTCSVSANQDNSGSTKSSSQAVYAVNVNPTSQISMPSKLLPPLPEADHCAATNQTPVSVQFEVNNIPSSEVCAVGDRQRGSKPHKHKHHKHHHRHKLRDATTSTCEQLLGSSDSVDPTIKVNESEGLIMKSEQIKPPPPPPRSHSSVTSSTQLSTKNITSTPAANHQSPILKHHEKLHGIEVNKTPHEMTEDPTEVLPLRPKSTTSALAQHFYDMADHRSCGGIAPDKETPIPEKDMQESNAEFINDSAPANTSTATTTSSSTTGCSTATSGSGHPDSSSDNSLPISKRCTCTPGCTSGEHTCSIFDNNPHPGDSNQLLKPTEQHLPVPPTSPCSTPNVPTQNVPDDINELSHAP</sequence>
<feature type="compositionally biased region" description="Low complexity" evidence="1">
    <location>
        <begin position="395"/>
        <end position="416"/>
    </location>
</feature>
<proteinExistence type="predicted"/>
<feature type="region of interest" description="Disordered" evidence="1">
    <location>
        <begin position="218"/>
        <end position="244"/>
    </location>
</feature>
<accession>A0A430QRK3</accession>
<feature type="compositionally biased region" description="Basic residues" evidence="1">
    <location>
        <begin position="222"/>
        <end position="239"/>
    </location>
</feature>
<feature type="compositionally biased region" description="Low complexity" evidence="1">
    <location>
        <begin position="285"/>
        <end position="297"/>
    </location>
</feature>
<protein>
    <submittedName>
        <fullName evidence="2">Uncharacterized protein</fullName>
    </submittedName>
</protein>
<gene>
    <name evidence="2" type="ORF">DC041_0004013</name>
</gene>
<dbReference type="SUPFAM" id="SSF50729">
    <property type="entry name" value="PH domain-like"/>
    <property type="match status" value="1"/>
</dbReference>
<name>A0A430QRK3_SCHBO</name>
<reference evidence="2 3" key="1">
    <citation type="journal article" date="2019" name="PLoS Pathog.">
        <title>Genome sequence of the bovine parasite Schistosoma bovis Tanzania.</title>
        <authorList>
            <person name="Oey H."/>
            <person name="Zakrzewski M."/>
            <person name="Gobert G."/>
            <person name="Gravermann K."/>
            <person name="Stoye J."/>
            <person name="Jones M."/>
            <person name="Mcmanus D."/>
            <person name="Krause L."/>
        </authorList>
    </citation>
    <scope>NUCLEOTIDE SEQUENCE [LARGE SCALE GENOMIC DNA]</scope>
    <source>
        <strain evidence="2 3">TAN1997</strain>
    </source>
</reference>
<dbReference type="Proteomes" id="UP000290809">
    <property type="component" value="Unassembled WGS sequence"/>
</dbReference>
<organism evidence="2 3">
    <name type="scientific">Schistosoma bovis</name>
    <name type="common">Blood fluke</name>
    <dbReference type="NCBI Taxonomy" id="6184"/>
    <lineage>
        <taxon>Eukaryota</taxon>
        <taxon>Metazoa</taxon>
        <taxon>Spiralia</taxon>
        <taxon>Lophotrochozoa</taxon>
        <taxon>Platyhelminthes</taxon>
        <taxon>Trematoda</taxon>
        <taxon>Digenea</taxon>
        <taxon>Strigeidida</taxon>
        <taxon>Schistosomatoidea</taxon>
        <taxon>Schistosomatidae</taxon>
        <taxon>Schistosoma</taxon>
    </lineage>
</organism>
<evidence type="ECO:0000256" key="1">
    <source>
        <dbReference type="SAM" id="MobiDB-lite"/>
    </source>
</evidence>
<feature type="region of interest" description="Disordered" evidence="1">
    <location>
        <begin position="449"/>
        <end position="497"/>
    </location>
</feature>
<feature type="region of interest" description="Disordered" evidence="1">
    <location>
        <begin position="388"/>
        <end position="426"/>
    </location>
</feature>
<evidence type="ECO:0000313" key="2">
    <source>
        <dbReference type="EMBL" id="RTG90329.1"/>
    </source>
</evidence>
<feature type="region of interest" description="Disordered" evidence="1">
    <location>
        <begin position="267"/>
        <end position="314"/>
    </location>
</feature>
<feature type="compositionally biased region" description="Polar residues" evidence="1">
    <location>
        <begin position="298"/>
        <end position="310"/>
    </location>
</feature>
<comment type="caution">
    <text evidence="2">The sequence shown here is derived from an EMBL/GenBank/DDBJ whole genome shotgun (WGS) entry which is preliminary data.</text>
</comment>
<evidence type="ECO:0000313" key="3">
    <source>
        <dbReference type="Proteomes" id="UP000290809"/>
    </source>
</evidence>
<feature type="compositionally biased region" description="Polar residues" evidence="1">
    <location>
        <begin position="475"/>
        <end position="486"/>
    </location>
</feature>
<dbReference type="EMBL" id="QMKO01001449">
    <property type="protein sequence ID" value="RTG90329.1"/>
    <property type="molecule type" value="Genomic_DNA"/>
</dbReference>
<keyword evidence="3" id="KW-1185">Reference proteome</keyword>